<dbReference type="EMBL" id="FUEG01000006">
    <property type="protein sequence ID" value="SJL05398.1"/>
    <property type="molecule type" value="Genomic_DNA"/>
</dbReference>
<dbReference type="InterPro" id="IPR052925">
    <property type="entry name" value="Phage_Integrase-like_Recomb"/>
</dbReference>
<gene>
    <name evidence="3" type="ORF">ARMOST_08765</name>
</gene>
<dbReference type="GO" id="GO:0006310">
    <property type="term" value="P:DNA recombination"/>
    <property type="evidence" value="ECO:0007669"/>
    <property type="project" value="UniProtKB-KW"/>
</dbReference>
<dbReference type="Proteomes" id="UP000219338">
    <property type="component" value="Unassembled WGS sequence"/>
</dbReference>
<evidence type="ECO:0000256" key="1">
    <source>
        <dbReference type="ARBA" id="ARBA00023125"/>
    </source>
</evidence>
<accession>A0A284R9I5</accession>
<name>A0A284R9I5_ARMOS</name>
<dbReference type="SUPFAM" id="SSF47823">
    <property type="entry name" value="lambda integrase-like, N-terminal domain"/>
    <property type="match status" value="1"/>
</dbReference>
<organism evidence="3 4">
    <name type="scientific">Armillaria ostoyae</name>
    <name type="common">Armillaria root rot fungus</name>
    <dbReference type="NCBI Taxonomy" id="47428"/>
    <lineage>
        <taxon>Eukaryota</taxon>
        <taxon>Fungi</taxon>
        <taxon>Dikarya</taxon>
        <taxon>Basidiomycota</taxon>
        <taxon>Agaricomycotina</taxon>
        <taxon>Agaricomycetes</taxon>
        <taxon>Agaricomycetidae</taxon>
        <taxon>Agaricales</taxon>
        <taxon>Marasmiineae</taxon>
        <taxon>Physalacriaceae</taxon>
        <taxon>Armillaria</taxon>
    </lineage>
</organism>
<keyword evidence="1" id="KW-0238">DNA-binding</keyword>
<dbReference type="GO" id="GO:0003677">
    <property type="term" value="F:DNA binding"/>
    <property type="evidence" value="ECO:0007669"/>
    <property type="project" value="UniProtKB-KW"/>
</dbReference>
<proteinExistence type="predicted"/>
<dbReference type="OMA" id="HHIKPSS"/>
<dbReference type="InterPro" id="IPR013762">
    <property type="entry name" value="Integrase-like_cat_sf"/>
</dbReference>
<sequence length="338" mass="38591">MAPKFSLSKGARQPHREAWTVERLVHERSVALGFAIDTGTAHTYTSALNSYISFCQRHDFPIEPTPDTLSFFVVYMSYHIKPKSVDSYLSGICNQLEHYFPDVRAIRKSLLVKRTLKGCMRLRGTAVKRKLPLTRPQLQLVLDKFNSSTSHDDSLFVAMILTGFYGLLRLAEISMPDSKELRDWRKLTRRASVEIHNDSYSFWLLAHKADTSFEGNRIIIKCRDTVDPHAPFAMYIASRDKLFPIHPLLWVRENGDCPTRGWFIRKLRGVFPDKRIAGQSMRAGGATGLAEDGTAPHIIQATGRWSTDTFQIYIRKNPVLLQAILFSRREAARSTQSF</sequence>
<dbReference type="InterPro" id="IPR010998">
    <property type="entry name" value="Integrase_recombinase_N"/>
</dbReference>
<dbReference type="InterPro" id="IPR011010">
    <property type="entry name" value="DNA_brk_join_enz"/>
</dbReference>
<keyword evidence="4" id="KW-1185">Reference proteome</keyword>
<dbReference type="Gene3D" id="1.10.150.130">
    <property type="match status" value="1"/>
</dbReference>
<evidence type="ECO:0000313" key="4">
    <source>
        <dbReference type="Proteomes" id="UP000219338"/>
    </source>
</evidence>
<dbReference type="SUPFAM" id="SSF56349">
    <property type="entry name" value="DNA breaking-rejoining enzymes"/>
    <property type="match status" value="1"/>
</dbReference>
<dbReference type="PANTHER" id="PTHR34605">
    <property type="entry name" value="PHAGE_INTEGRASE DOMAIN-CONTAINING PROTEIN"/>
    <property type="match status" value="1"/>
</dbReference>
<dbReference type="GO" id="GO:0015074">
    <property type="term" value="P:DNA integration"/>
    <property type="evidence" value="ECO:0007669"/>
    <property type="project" value="InterPro"/>
</dbReference>
<dbReference type="PANTHER" id="PTHR34605:SF3">
    <property type="entry name" value="P CELL-TYPE AGGLUTINATION PROTEIN MAP4-LIKE-RELATED"/>
    <property type="match status" value="1"/>
</dbReference>
<keyword evidence="2" id="KW-0233">DNA recombination</keyword>
<evidence type="ECO:0008006" key="5">
    <source>
        <dbReference type="Google" id="ProtNLM"/>
    </source>
</evidence>
<dbReference type="Gene3D" id="1.10.443.10">
    <property type="entry name" value="Intergrase catalytic core"/>
    <property type="match status" value="1"/>
</dbReference>
<evidence type="ECO:0000256" key="2">
    <source>
        <dbReference type="ARBA" id="ARBA00023172"/>
    </source>
</evidence>
<evidence type="ECO:0000313" key="3">
    <source>
        <dbReference type="EMBL" id="SJL05398.1"/>
    </source>
</evidence>
<protein>
    <recommendedName>
        <fullName evidence="5">Tyr recombinase domain-containing protein</fullName>
    </recommendedName>
</protein>
<dbReference type="AlphaFoldDB" id="A0A284R9I5"/>
<dbReference type="OrthoDB" id="5598396at2759"/>
<dbReference type="STRING" id="47428.A0A284R9I5"/>
<reference evidence="4" key="1">
    <citation type="journal article" date="2017" name="Nat. Ecol. Evol.">
        <title>Genome expansion and lineage-specific genetic innovations in the forest pathogenic fungi Armillaria.</title>
        <authorList>
            <person name="Sipos G."/>
            <person name="Prasanna A.N."/>
            <person name="Walter M.C."/>
            <person name="O'Connor E."/>
            <person name="Balint B."/>
            <person name="Krizsan K."/>
            <person name="Kiss B."/>
            <person name="Hess J."/>
            <person name="Varga T."/>
            <person name="Slot J."/>
            <person name="Riley R."/>
            <person name="Boka B."/>
            <person name="Rigling D."/>
            <person name="Barry K."/>
            <person name="Lee J."/>
            <person name="Mihaltcheva S."/>
            <person name="LaButti K."/>
            <person name="Lipzen A."/>
            <person name="Waldron R."/>
            <person name="Moloney N.M."/>
            <person name="Sperisen C."/>
            <person name="Kredics L."/>
            <person name="Vagvoelgyi C."/>
            <person name="Patrignani A."/>
            <person name="Fitzpatrick D."/>
            <person name="Nagy I."/>
            <person name="Doyle S."/>
            <person name="Anderson J.B."/>
            <person name="Grigoriev I.V."/>
            <person name="Gueldener U."/>
            <person name="Muensterkoetter M."/>
            <person name="Nagy L.G."/>
        </authorList>
    </citation>
    <scope>NUCLEOTIDE SEQUENCE [LARGE SCALE GENOMIC DNA]</scope>
    <source>
        <strain evidence="4">C18/9</strain>
    </source>
</reference>